<reference evidence="5" key="1">
    <citation type="journal article" date="2019" name="G3 (Bethesda)">
        <title>Genome Assemblies of Two Rare Opportunistic Yeast Pathogens: Diutina rugosa (syn. Candida rugosa) and Trichomonascus ciferrii (syn. Candida ciferrii).</title>
        <authorList>
            <person name="Mixao V."/>
            <person name="Saus E."/>
            <person name="Hansen A.P."/>
            <person name="Lass-Florl C."/>
            <person name="Gabaldon T."/>
        </authorList>
    </citation>
    <scope>NUCLEOTIDE SEQUENCE</scope>
    <source>
        <strain evidence="5">CBS 4856</strain>
    </source>
</reference>
<protein>
    <recommendedName>
        <fullName evidence="7">CS domain-containing protein</fullName>
    </recommendedName>
</protein>
<dbReference type="PROSITE" id="PS51203">
    <property type="entry name" value="CS"/>
    <property type="match status" value="1"/>
</dbReference>
<feature type="region of interest" description="Disordered" evidence="2">
    <location>
        <begin position="1"/>
        <end position="28"/>
    </location>
</feature>
<evidence type="ECO:0000313" key="5">
    <source>
        <dbReference type="EMBL" id="KAA8915832.1"/>
    </source>
</evidence>
<dbReference type="InterPro" id="IPR044563">
    <property type="entry name" value="Sgt1-like"/>
</dbReference>
<evidence type="ECO:0000259" key="3">
    <source>
        <dbReference type="PROSITE" id="PS51048"/>
    </source>
</evidence>
<feature type="domain" description="CS" evidence="4">
    <location>
        <begin position="218"/>
        <end position="309"/>
    </location>
</feature>
<keyword evidence="6" id="KW-1185">Reference proteome</keyword>
<comment type="similarity">
    <text evidence="1">Belongs to the SGT1 family.</text>
</comment>
<gene>
    <name evidence="5" type="ORF">TRICI_002042</name>
</gene>
<dbReference type="InterPro" id="IPR008978">
    <property type="entry name" value="HSP20-like_chaperone"/>
</dbReference>
<dbReference type="Proteomes" id="UP000761534">
    <property type="component" value="Unassembled WGS sequence"/>
</dbReference>
<dbReference type="SUPFAM" id="SSF48452">
    <property type="entry name" value="TPR-like"/>
    <property type="match status" value="1"/>
</dbReference>
<feature type="domain" description="SGS" evidence="3">
    <location>
        <begin position="339"/>
        <end position="425"/>
    </location>
</feature>
<evidence type="ECO:0000313" key="6">
    <source>
        <dbReference type="Proteomes" id="UP000761534"/>
    </source>
</evidence>
<dbReference type="GO" id="GO:0051087">
    <property type="term" value="F:protein-folding chaperone binding"/>
    <property type="evidence" value="ECO:0007669"/>
    <property type="project" value="InterPro"/>
</dbReference>
<evidence type="ECO:0000256" key="2">
    <source>
        <dbReference type="SAM" id="MobiDB-lite"/>
    </source>
</evidence>
<comment type="caution">
    <text evidence="5">The sequence shown here is derived from an EMBL/GenBank/DDBJ whole genome shotgun (WGS) entry which is preliminary data.</text>
</comment>
<proteinExistence type="inferred from homology"/>
<dbReference type="Gene3D" id="2.60.40.790">
    <property type="match status" value="1"/>
</dbReference>
<dbReference type="CDD" id="cd06466">
    <property type="entry name" value="p23_CS_SGT1_like"/>
    <property type="match status" value="1"/>
</dbReference>
<dbReference type="Gene3D" id="1.25.40.10">
    <property type="entry name" value="Tetratricopeptide repeat domain"/>
    <property type="match status" value="1"/>
</dbReference>
<feature type="region of interest" description="Disordered" evidence="2">
    <location>
        <begin position="144"/>
        <end position="191"/>
    </location>
</feature>
<accession>A0A642V6X6</accession>
<dbReference type="OrthoDB" id="1898560at2759"/>
<dbReference type="InterPro" id="IPR007699">
    <property type="entry name" value="SGS_dom"/>
</dbReference>
<dbReference type="InterPro" id="IPR007052">
    <property type="entry name" value="CS_dom"/>
</dbReference>
<evidence type="ECO:0000256" key="1">
    <source>
        <dbReference type="ARBA" id="ARBA00008509"/>
    </source>
</evidence>
<name>A0A642V6X6_9ASCO</name>
<dbReference type="Pfam" id="PF05002">
    <property type="entry name" value="SGS"/>
    <property type="match status" value="1"/>
</dbReference>
<sequence length="426" mass="47665">MAERKHVVYRNNKGDNGPPPVDKNTQAAEKHLENNEFENVVKSARMALEADPMRLRPYLQLAIAHQRLGQPEQALEAAETGVCVADKKHDKESLATAQLRRAIALFQLGRAADAALALGWAKEDECKDKSIGIWQIKIDQKKDQSTESDGFERVPKDKMPKERLVSRPVTKKPAPSPSSKVQELDDDDDEDVRQALKEKEQYKASIAAQAKKNQDFDAKNVRMDFFQNNASVNVSLFLKNVPKESCNVEFHATEAVLTCKQPTSGEPFKYVLGPLTRQIKPEESSFRVFGTKVELNLVKAAAEKWPGLVVASEREDTKPSEPVETVSLDEMRKALNEPKLPPVNGAKDWDKLAEAELEGDDAEGDNPNAFFEKLYANADEDTRRAMMKSYIESNGTSLSTDWDSVKKGKVETVPPEGMEVKSWRNN</sequence>
<feature type="region of interest" description="Disordered" evidence="2">
    <location>
        <begin position="395"/>
        <end position="426"/>
    </location>
</feature>
<organism evidence="5 6">
    <name type="scientific">Trichomonascus ciferrii</name>
    <dbReference type="NCBI Taxonomy" id="44093"/>
    <lineage>
        <taxon>Eukaryota</taxon>
        <taxon>Fungi</taxon>
        <taxon>Dikarya</taxon>
        <taxon>Ascomycota</taxon>
        <taxon>Saccharomycotina</taxon>
        <taxon>Dipodascomycetes</taxon>
        <taxon>Dipodascales</taxon>
        <taxon>Trichomonascaceae</taxon>
        <taxon>Trichomonascus</taxon>
        <taxon>Trichomonascus ciferrii complex</taxon>
    </lineage>
</organism>
<dbReference type="EMBL" id="SWFS01000138">
    <property type="protein sequence ID" value="KAA8915832.1"/>
    <property type="molecule type" value="Genomic_DNA"/>
</dbReference>
<evidence type="ECO:0000259" key="4">
    <source>
        <dbReference type="PROSITE" id="PS51203"/>
    </source>
</evidence>
<dbReference type="VEuPathDB" id="FungiDB:TRICI_002042"/>
<feature type="compositionally biased region" description="Basic and acidic residues" evidence="2">
    <location>
        <begin position="144"/>
        <end position="165"/>
    </location>
</feature>
<evidence type="ECO:0008006" key="7">
    <source>
        <dbReference type="Google" id="ProtNLM"/>
    </source>
</evidence>
<dbReference type="PANTHER" id="PTHR45862">
    <property type="entry name" value="PROTEIN SGT1 HOMOLOG"/>
    <property type="match status" value="1"/>
</dbReference>
<dbReference type="PROSITE" id="PS51048">
    <property type="entry name" value="SGS"/>
    <property type="match status" value="1"/>
</dbReference>
<dbReference type="Pfam" id="PF04969">
    <property type="entry name" value="CS"/>
    <property type="match status" value="1"/>
</dbReference>
<dbReference type="InterPro" id="IPR011990">
    <property type="entry name" value="TPR-like_helical_dom_sf"/>
</dbReference>
<dbReference type="SUPFAM" id="SSF49764">
    <property type="entry name" value="HSP20-like chaperones"/>
    <property type="match status" value="1"/>
</dbReference>
<dbReference type="AlphaFoldDB" id="A0A642V6X6"/>